<organism evidence="2 3">
    <name type="scientific">Treponema socranskii subsp. socranskii VPI DR56BR1116 = ATCC 35536</name>
    <dbReference type="NCBI Taxonomy" id="1125725"/>
    <lineage>
        <taxon>Bacteria</taxon>
        <taxon>Pseudomonadati</taxon>
        <taxon>Spirochaetota</taxon>
        <taxon>Spirochaetia</taxon>
        <taxon>Spirochaetales</taxon>
        <taxon>Treponemataceae</taxon>
        <taxon>Treponema</taxon>
    </lineage>
</organism>
<proteinExistence type="predicted"/>
<name>A0ABP2YKH6_TRESO</name>
<evidence type="ECO:0000313" key="3">
    <source>
        <dbReference type="Proteomes" id="UP000016646"/>
    </source>
</evidence>
<accession>A0ABP2YKH6</accession>
<dbReference type="PANTHER" id="PTHR46401">
    <property type="entry name" value="GLYCOSYLTRANSFERASE WBBK-RELATED"/>
    <property type="match status" value="1"/>
</dbReference>
<evidence type="ECO:0000313" key="2">
    <source>
        <dbReference type="EMBL" id="ERJ97720.1"/>
    </source>
</evidence>
<dbReference type="EMBL" id="AVQI01000084">
    <property type="protein sequence ID" value="ERJ97720.1"/>
    <property type="molecule type" value="Genomic_DNA"/>
</dbReference>
<sequence length="363" mass="42278">MKKILFITAFPPNQRTAGQDYSRRLIFDLVNKNFEVSLIYAEYPGHEVELPNAVQILKSFKPSVFHCLKKLGFHPFFTKRYDFQILRYIKERAHKFDVLYFDFSQIHIYSNYVPHPFKILMCHDVVFQKYMRRGGVQLPWIKKTDGSLLKTARHVIAFSSKDCILLERIYGVDAQRVNFYLKTGKFNYLKEYIGKEDSFCFYGAWNRSENYEALEWFIDTVYPKLIKKYKFKVIGGDLSDSMKKIIERTGDFQYLGFVDNPIAEIAKSVALIAPLKKGAGVKVKVIDALSSGTPVIGSDVAFEGIEDNINYKLFYRCATEDDYISVLENWTKKEIGFRQNAADEFFSRYNANHLPDLLESMIK</sequence>
<dbReference type="Gene3D" id="3.40.50.2000">
    <property type="entry name" value="Glycogen Phosphorylase B"/>
    <property type="match status" value="2"/>
</dbReference>
<gene>
    <name evidence="2" type="ORF">HMPREF0860_0474</name>
</gene>
<comment type="caution">
    <text evidence="2">The sequence shown here is derived from an EMBL/GenBank/DDBJ whole genome shotgun (WGS) entry which is preliminary data.</text>
</comment>
<reference evidence="2 3" key="1">
    <citation type="submission" date="2013-08" db="EMBL/GenBank/DDBJ databases">
        <authorList>
            <person name="Durkin A.S."/>
            <person name="Haft D.R."/>
            <person name="McCorrison J."/>
            <person name="Torralba M."/>
            <person name="Gillis M."/>
            <person name="Haft D.H."/>
            <person name="Methe B."/>
            <person name="Sutton G."/>
            <person name="Nelson K.E."/>
        </authorList>
    </citation>
    <scope>NUCLEOTIDE SEQUENCE [LARGE SCALE GENOMIC DNA]</scope>
    <source>
        <strain evidence="2 3">ATCC 35536</strain>
    </source>
</reference>
<dbReference type="Proteomes" id="UP000016646">
    <property type="component" value="Unassembled WGS sequence"/>
</dbReference>
<evidence type="ECO:0000256" key="1">
    <source>
        <dbReference type="ARBA" id="ARBA00022679"/>
    </source>
</evidence>
<dbReference type="RefSeq" id="WP_021495847.1">
    <property type="nucleotide sequence ID" value="NZ_AVQI01000084.1"/>
</dbReference>
<keyword evidence="1" id="KW-0808">Transferase</keyword>
<dbReference type="SUPFAM" id="SSF53756">
    <property type="entry name" value="UDP-Glycosyltransferase/glycogen phosphorylase"/>
    <property type="match status" value="1"/>
</dbReference>
<dbReference type="PANTHER" id="PTHR46401:SF2">
    <property type="entry name" value="GLYCOSYLTRANSFERASE WBBK-RELATED"/>
    <property type="match status" value="1"/>
</dbReference>
<keyword evidence="3" id="KW-1185">Reference proteome</keyword>
<dbReference type="Pfam" id="PF13692">
    <property type="entry name" value="Glyco_trans_1_4"/>
    <property type="match status" value="1"/>
</dbReference>
<protein>
    <submittedName>
        <fullName evidence="2">Glycosyltransferases group 1</fullName>
    </submittedName>
</protein>